<protein>
    <submittedName>
        <fullName evidence="4">Hpt domain-containing protein</fullName>
    </submittedName>
</protein>
<organism evidence="4 5">
    <name type="scientific">Rhodanobacter aciditrophus</name>
    <dbReference type="NCBI Taxonomy" id="1623218"/>
    <lineage>
        <taxon>Bacteria</taxon>
        <taxon>Pseudomonadati</taxon>
        <taxon>Pseudomonadota</taxon>
        <taxon>Gammaproteobacteria</taxon>
        <taxon>Lysobacterales</taxon>
        <taxon>Rhodanobacteraceae</taxon>
        <taxon>Rhodanobacter</taxon>
    </lineage>
</organism>
<dbReference type="InterPro" id="IPR008207">
    <property type="entry name" value="Sig_transdc_His_kin_Hpt_dom"/>
</dbReference>
<dbReference type="RefSeq" id="WP_377366675.1">
    <property type="nucleotide sequence ID" value="NZ_JBHTMN010000009.1"/>
</dbReference>
<dbReference type="SUPFAM" id="SSF47226">
    <property type="entry name" value="Histidine-containing phosphotransfer domain, HPT domain"/>
    <property type="match status" value="1"/>
</dbReference>
<dbReference type="Gene3D" id="1.20.120.160">
    <property type="entry name" value="HPT domain"/>
    <property type="match status" value="1"/>
</dbReference>
<name>A0ABW4AZL5_9GAMM</name>
<evidence type="ECO:0000256" key="2">
    <source>
        <dbReference type="PROSITE-ProRule" id="PRU00110"/>
    </source>
</evidence>
<keyword evidence="1" id="KW-0902">Two-component regulatory system</keyword>
<feature type="modified residue" description="Phosphohistidine" evidence="2">
    <location>
        <position position="58"/>
    </location>
</feature>
<evidence type="ECO:0000259" key="3">
    <source>
        <dbReference type="PROSITE" id="PS50894"/>
    </source>
</evidence>
<dbReference type="CDD" id="cd00088">
    <property type="entry name" value="HPT"/>
    <property type="match status" value="1"/>
</dbReference>
<reference evidence="5" key="1">
    <citation type="journal article" date="2019" name="Int. J. Syst. Evol. Microbiol.">
        <title>The Global Catalogue of Microorganisms (GCM) 10K type strain sequencing project: providing services to taxonomists for standard genome sequencing and annotation.</title>
        <authorList>
            <consortium name="The Broad Institute Genomics Platform"/>
            <consortium name="The Broad Institute Genome Sequencing Center for Infectious Disease"/>
            <person name="Wu L."/>
            <person name="Ma J."/>
        </authorList>
    </citation>
    <scope>NUCLEOTIDE SEQUENCE [LARGE SCALE GENOMIC DNA]</scope>
    <source>
        <strain evidence="5">JCM 30774</strain>
    </source>
</reference>
<evidence type="ECO:0000313" key="5">
    <source>
        <dbReference type="Proteomes" id="UP001597059"/>
    </source>
</evidence>
<dbReference type="PROSITE" id="PS50894">
    <property type="entry name" value="HPT"/>
    <property type="match status" value="1"/>
</dbReference>
<dbReference type="EMBL" id="JBHTMN010000009">
    <property type="protein sequence ID" value="MFD1383420.1"/>
    <property type="molecule type" value="Genomic_DNA"/>
</dbReference>
<gene>
    <name evidence="4" type="ORF">ACFQ45_08580</name>
</gene>
<feature type="domain" description="HPt" evidence="3">
    <location>
        <begin position="19"/>
        <end position="115"/>
    </location>
</feature>
<dbReference type="Proteomes" id="UP001597059">
    <property type="component" value="Unassembled WGS sequence"/>
</dbReference>
<dbReference type="SMART" id="SM00073">
    <property type="entry name" value="HPT"/>
    <property type="match status" value="1"/>
</dbReference>
<proteinExistence type="predicted"/>
<evidence type="ECO:0000256" key="1">
    <source>
        <dbReference type="ARBA" id="ARBA00023012"/>
    </source>
</evidence>
<dbReference type="InterPro" id="IPR036641">
    <property type="entry name" value="HPT_dom_sf"/>
</dbReference>
<dbReference type="Pfam" id="PF01627">
    <property type="entry name" value="Hpt"/>
    <property type="match status" value="1"/>
</dbReference>
<evidence type="ECO:0000313" key="4">
    <source>
        <dbReference type="EMBL" id="MFD1383420.1"/>
    </source>
</evidence>
<comment type="caution">
    <text evidence="4">The sequence shown here is derived from an EMBL/GenBank/DDBJ whole genome shotgun (WGS) entry which is preliminary data.</text>
</comment>
<sequence length="115" mass="12884">MSVLEHFDYKDYNSRMGENAELMALVASEYLRESEEIMDRLELAVAGMDFEKVRSIAHRLKGASSEVSAQSLSDLCKRLEDAAKANDDGQVLALMRVLKAAYKTLLLEIKETLAL</sequence>
<keyword evidence="2" id="KW-0597">Phosphoprotein</keyword>
<accession>A0ABW4AZL5</accession>
<keyword evidence="5" id="KW-1185">Reference proteome</keyword>